<proteinExistence type="predicted"/>
<dbReference type="Pfam" id="PF07714">
    <property type="entry name" value="PK_Tyr_Ser-Thr"/>
    <property type="match status" value="1"/>
</dbReference>
<dbReference type="InterPro" id="IPR011009">
    <property type="entry name" value="Kinase-like_dom_sf"/>
</dbReference>
<dbReference type="STRING" id="75913.A0A0K0G143"/>
<dbReference type="SUPFAM" id="SSF56112">
    <property type="entry name" value="Protein kinase-like (PK-like)"/>
    <property type="match status" value="1"/>
</dbReference>
<name>A0A0K0G143_STRVS</name>
<reference evidence="2" key="1">
    <citation type="submission" date="2014-07" db="EMBL/GenBank/DDBJ databases">
        <authorList>
            <person name="Martin A.A"/>
            <person name="De Silva N."/>
        </authorList>
    </citation>
    <scope>NUCLEOTIDE SEQUENCE</scope>
</reference>
<evidence type="ECO:0000313" key="3">
    <source>
        <dbReference type="WBParaSite" id="SVE_1843000.1"/>
    </source>
</evidence>
<keyword evidence="2" id="KW-1185">Reference proteome</keyword>
<dbReference type="WBParaSite" id="SVE_1843000.1">
    <property type="protein sequence ID" value="SVE_1843000.1"/>
    <property type="gene ID" value="SVE_1843000"/>
</dbReference>
<protein>
    <submittedName>
        <fullName evidence="3">Protein kinase domain-containing protein</fullName>
    </submittedName>
</protein>
<evidence type="ECO:0000259" key="1">
    <source>
        <dbReference type="PROSITE" id="PS50011"/>
    </source>
</evidence>
<dbReference type="GO" id="GO:0005524">
    <property type="term" value="F:ATP binding"/>
    <property type="evidence" value="ECO:0007669"/>
    <property type="project" value="InterPro"/>
</dbReference>
<dbReference type="PROSITE" id="PS50011">
    <property type="entry name" value="PROTEIN_KINASE_DOM"/>
    <property type="match status" value="1"/>
</dbReference>
<dbReference type="GO" id="GO:0004672">
    <property type="term" value="F:protein kinase activity"/>
    <property type="evidence" value="ECO:0007669"/>
    <property type="project" value="InterPro"/>
</dbReference>
<accession>A0A0K0G143</accession>
<organism evidence="2 3">
    <name type="scientific">Strongyloides venezuelensis</name>
    <name type="common">Threadworm</name>
    <dbReference type="NCBI Taxonomy" id="75913"/>
    <lineage>
        <taxon>Eukaryota</taxon>
        <taxon>Metazoa</taxon>
        <taxon>Ecdysozoa</taxon>
        <taxon>Nematoda</taxon>
        <taxon>Chromadorea</taxon>
        <taxon>Rhabditida</taxon>
        <taxon>Tylenchina</taxon>
        <taxon>Panagrolaimomorpha</taxon>
        <taxon>Strongyloidoidea</taxon>
        <taxon>Strongyloididae</taxon>
        <taxon>Strongyloides</taxon>
    </lineage>
</organism>
<reference evidence="3" key="2">
    <citation type="submission" date="2015-08" db="UniProtKB">
        <authorList>
            <consortium name="WormBaseParasite"/>
        </authorList>
    </citation>
    <scope>IDENTIFICATION</scope>
</reference>
<dbReference type="PANTHER" id="PTHR24362">
    <property type="entry name" value="SERINE/THREONINE-PROTEIN KINASE NEK"/>
    <property type="match status" value="1"/>
</dbReference>
<dbReference type="InterPro" id="IPR001245">
    <property type="entry name" value="Ser-Thr/Tyr_kinase_cat_dom"/>
</dbReference>
<dbReference type="AlphaFoldDB" id="A0A0K0G143"/>
<feature type="domain" description="Protein kinase" evidence="1">
    <location>
        <begin position="56"/>
        <end position="330"/>
    </location>
</feature>
<dbReference type="Proteomes" id="UP000035680">
    <property type="component" value="Unassembled WGS sequence"/>
</dbReference>
<evidence type="ECO:0000313" key="2">
    <source>
        <dbReference type="Proteomes" id="UP000035680"/>
    </source>
</evidence>
<dbReference type="InterPro" id="IPR000719">
    <property type="entry name" value="Prot_kinase_dom"/>
</dbReference>
<dbReference type="PANTHER" id="PTHR24362:SF309">
    <property type="entry name" value="PROTEIN KINASE DOMAIN-CONTAINING PROTEIN"/>
    <property type="match status" value="1"/>
</dbReference>
<dbReference type="Gene3D" id="1.10.510.10">
    <property type="entry name" value="Transferase(Phosphotransferase) domain 1"/>
    <property type="match status" value="1"/>
</dbReference>
<sequence length="398" mass="46782">MFEAFVEEFNLNVAKLKNYFYGLLNFGKTRYTIDNIKLLGNFMIDNKKIYTLKSCLVEATKMYDSSRSKLYVAMIRQVDIENLNMVYFYSNSHFNDLMEEMRQIRHPNINGGPIIFHNKYFLPFNSTNITKEEKLFFIYKKYQGICLTDIITEDGKPLRCKNEAVFGLLEQVTSGLDYLHNKDIAHGELTPDCIHLRYDGIWMISYVGFFTILSHLQYSSDLREKISLYFKSPEVIQSNDIFCKEEDVWALGVIIYNIYCEFGDYYFENLEPILQCEPELCLLNMFENFGPFSGERKIPKTFFNICAGGIWKKKEERVSMDVLYKLMQNLSVDTDGEIICSDEDLYNEFVFNITSTIDSFQKPNYDEAMYIYQTMLEKICSHTTLTTPLGEEDYEHMK</sequence>